<feature type="compositionally biased region" description="Low complexity" evidence="7">
    <location>
        <begin position="527"/>
        <end position="547"/>
    </location>
</feature>
<evidence type="ECO:0000256" key="3">
    <source>
        <dbReference type="ARBA" id="ARBA00023015"/>
    </source>
</evidence>
<feature type="compositionally biased region" description="Polar residues" evidence="7">
    <location>
        <begin position="566"/>
        <end position="575"/>
    </location>
</feature>
<dbReference type="GeneID" id="81426671"/>
<feature type="compositionally biased region" description="Low complexity" evidence="7">
    <location>
        <begin position="578"/>
        <end position="587"/>
    </location>
</feature>
<dbReference type="AlphaFoldDB" id="A0A9W9I296"/>
<dbReference type="OrthoDB" id="20886at2759"/>
<feature type="compositionally biased region" description="Acidic residues" evidence="7">
    <location>
        <begin position="136"/>
        <end position="149"/>
    </location>
</feature>
<evidence type="ECO:0000256" key="4">
    <source>
        <dbReference type="ARBA" id="ARBA00023163"/>
    </source>
</evidence>
<feature type="compositionally biased region" description="Acidic residues" evidence="7">
    <location>
        <begin position="112"/>
        <end position="121"/>
    </location>
</feature>
<dbReference type="GO" id="GO:0005654">
    <property type="term" value="C:nucleoplasm"/>
    <property type="evidence" value="ECO:0007669"/>
    <property type="project" value="UniProtKB-ARBA"/>
</dbReference>
<comment type="similarity">
    <text evidence="6">Belongs to the BRMS1 family.</text>
</comment>
<comment type="subcellular location">
    <subcellularLocation>
        <location evidence="1">Nucleus</location>
    </subcellularLocation>
</comment>
<dbReference type="EMBL" id="JAPQKN010000003">
    <property type="protein sequence ID" value="KAJ5166589.1"/>
    <property type="molecule type" value="Genomic_DNA"/>
</dbReference>
<dbReference type="GO" id="GO:0010468">
    <property type="term" value="P:regulation of gene expression"/>
    <property type="evidence" value="ECO:0007669"/>
    <property type="project" value="UniProtKB-ARBA"/>
</dbReference>
<feature type="compositionally biased region" description="Acidic residues" evidence="7">
    <location>
        <begin position="163"/>
        <end position="174"/>
    </location>
</feature>
<keyword evidence="3" id="KW-0805">Transcription regulation</keyword>
<feature type="compositionally biased region" description="Acidic residues" evidence="7">
    <location>
        <begin position="46"/>
        <end position="59"/>
    </location>
</feature>
<evidence type="ECO:0000313" key="9">
    <source>
        <dbReference type="Proteomes" id="UP001149163"/>
    </source>
</evidence>
<dbReference type="SMART" id="SM01401">
    <property type="entry name" value="Sds3"/>
    <property type="match status" value="1"/>
</dbReference>
<protein>
    <recommendedName>
        <fullName evidence="10">Transcriptional regulatory protein DEP1</fullName>
    </recommendedName>
</protein>
<keyword evidence="2" id="KW-0678">Repressor</keyword>
<feature type="compositionally biased region" description="Acidic residues" evidence="7">
    <location>
        <begin position="202"/>
        <end position="217"/>
    </location>
</feature>
<keyword evidence="9" id="KW-1185">Reference proteome</keyword>
<accession>A0A9W9I296</accession>
<reference evidence="8" key="2">
    <citation type="journal article" date="2023" name="IMA Fungus">
        <title>Comparative genomic study of the Penicillium genus elucidates a diverse pangenome and 15 lateral gene transfer events.</title>
        <authorList>
            <person name="Petersen C."/>
            <person name="Sorensen T."/>
            <person name="Nielsen M.R."/>
            <person name="Sondergaard T.E."/>
            <person name="Sorensen J.L."/>
            <person name="Fitzpatrick D.A."/>
            <person name="Frisvad J.C."/>
            <person name="Nielsen K.L."/>
        </authorList>
    </citation>
    <scope>NUCLEOTIDE SEQUENCE</scope>
    <source>
        <strain evidence="8">IBT 26290</strain>
    </source>
</reference>
<dbReference type="Pfam" id="PF08598">
    <property type="entry name" value="Sds3"/>
    <property type="match status" value="1"/>
</dbReference>
<evidence type="ECO:0000256" key="5">
    <source>
        <dbReference type="ARBA" id="ARBA00023242"/>
    </source>
</evidence>
<gene>
    <name evidence="8" type="ORF">N7482_005370</name>
</gene>
<evidence type="ECO:0000256" key="1">
    <source>
        <dbReference type="ARBA" id="ARBA00004123"/>
    </source>
</evidence>
<keyword evidence="5" id="KW-0539">Nucleus</keyword>
<feature type="region of interest" description="Disordered" evidence="7">
    <location>
        <begin position="526"/>
        <end position="706"/>
    </location>
</feature>
<feature type="compositionally biased region" description="Basic and acidic residues" evidence="7">
    <location>
        <begin position="287"/>
        <end position="296"/>
    </location>
</feature>
<dbReference type="FunFam" id="1.20.5.1500:FF:000002">
    <property type="entry name" value="breast cancer metastasis-suppressor 1-like protein-A"/>
    <property type="match status" value="1"/>
</dbReference>
<feature type="compositionally biased region" description="Acidic residues" evidence="7">
    <location>
        <begin position="260"/>
        <end position="286"/>
    </location>
</feature>
<keyword evidence="4" id="KW-0804">Transcription</keyword>
<feature type="compositionally biased region" description="Basic residues" evidence="7">
    <location>
        <begin position="231"/>
        <end position="245"/>
    </location>
</feature>
<evidence type="ECO:0000256" key="2">
    <source>
        <dbReference type="ARBA" id="ARBA00022491"/>
    </source>
</evidence>
<evidence type="ECO:0000256" key="7">
    <source>
        <dbReference type="SAM" id="MobiDB-lite"/>
    </source>
</evidence>
<comment type="caution">
    <text evidence="8">The sequence shown here is derived from an EMBL/GenBank/DDBJ whole genome shotgun (WGS) entry which is preliminary data.</text>
</comment>
<feature type="compositionally biased region" description="Polar residues" evidence="7">
    <location>
        <begin position="617"/>
        <end position="632"/>
    </location>
</feature>
<dbReference type="InterPro" id="IPR013907">
    <property type="entry name" value="Sds3"/>
</dbReference>
<sequence length="706" mass="78360">MEVAESREQASVGPITGAESTITNGERNPFLDDPLMDDGRSSSLSEIDDVSDDEPSDFEDSPKPEKQLENDSEAETERIEDSPHNIRKHDIVLSAGSAGPSPSKLHQSTTLDDVDDDDQVVDDSPSKPRRASNQDAIDDENADLDDVELPDSIGKKRKRVETGDETGTEFDEDEPLKKRRSSIKSDLSDPIDDDTPLSPEPMMDEESAPIIDDELPADDLPGSELPAVLSKGKRGKKGKRSRRRAQYGDKEIETGGVEASIEDLADDNFGEDEEPTERVDEPDDAETAARVEEESAKKMSALESLATLEKEFATLRDKIYDERITKLNRELEMLTGPNPTHPEYLRQIECVQRYRDAKIKYEHTLYRYRMKALLNKSLAERSQGHSTYFQRVRDVRERHSSAISKQFYAIQHDRFKTDELSPHHIVPFPTRRSQQIAHQTAYNHEVSIMAGVAKYVGFPAAPTLLGARPSELEEDLEKMGISIETRVSAPRHSSAMPPRAAVSAMSSNVFRTAAEEAFLEQTPWANPQHPIHQQQPQHQFSQQHRPQASSFATPAAQKRVVDVNAPNGSASTIPENMSAANSSTNNTPYGTEQEPRHPAQGPFRNPDYDPEHKSGFRSPSSSPLNVRKSQPRPSHPIERHSPGPDVSASRNPLFSPPPARAGLFQPSTSKPESSPPLPSKPVDAVHYRPHQPEISTGSGPSHMPAR</sequence>
<dbReference type="Proteomes" id="UP001149163">
    <property type="component" value="Unassembled WGS sequence"/>
</dbReference>
<dbReference type="Gene3D" id="1.20.5.1500">
    <property type="match status" value="1"/>
</dbReference>
<evidence type="ECO:0008006" key="10">
    <source>
        <dbReference type="Google" id="ProtNLM"/>
    </source>
</evidence>
<organism evidence="8 9">
    <name type="scientific">Penicillium canariense</name>
    <dbReference type="NCBI Taxonomy" id="189055"/>
    <lineage>
        <taxon>Eukaryota</taxon>
        <taxon>Fungi</taxon>
        <taxon>Dikarya</taxon>
        <taxon>Ascomycota</taxon>
        <taxon>Pezizomycotina</taxon>
        <taxon>Eurotiomycetes</taxon>
        <taxon>Eurotiomycetidae</taxon>
        <taxon>Eurotiales</taxon>
        <taxon>Aspergillaceae</taxon>
        <taxon>Penicillium</taxon>
    </lineage>
</organism>
<evidence type="ECO:0000313" key="8">
    <source>
        <dbReference type="EMBL" id="KAJ5166589.1"/>
    </source>
</evidence>
<feature type="compositionally biased region" description="Basic and acidic residues" evidence="7">
    <location>
        <begin position="60"/>
        <end position="91"/>
    </location>
</feature>
<reference evidence="8" key="1">
    <citation type="submission" date="2022-11" db="EMBL/GenBank/DDBJ databases">
        <authorList>
            <person name="Petersen C."/>
        </authorList>
    </citation>
    <scope>NUCLEOTIDE SEQUENCE</scope>
    <source>
        <strain evidence="8">IBT 26290</strain>
    </source>
</reference>
<dbReference type="PANTHER" id="PTHR21964">
    <property type="entry name" value="BREAST CANCER METASTASIS-SUPPRESSOR 1"/>
    <property type="match status" value="1"/>
</dbReference>
<evidence type="ECO:0000256" key="6">
    <source>
        <dbReference type="ARBA" id="ARBA00038256"/>
    </source>
</evidence>
<feature type="region of interest" description="Disordered" evidence="7">
    <location>
        <begin position="1"/>
        <end position="296"/>
    </location>
</feature>
<proteinExistence type="inferred from homology"/>
<name>A0A9W9I296_9EURO</name>
<dbReference type="RefSeq" id="XP_056543050.1">
    <property type="nucleotide sequence ID" value="XM_056687495.1"/>
</dbReference>